<name>A0A916UYM1_9HYPH</name>
<dbReference type="EMBL" id="BMGG01000021">
    <property type="protein sequence ID" value="GGC94914.1"/>
    <property type="molecule type" value="Genomic_DNA"/>
</dbReference>
<gene>
    <name evidence="1" type="ORF">GCM10010994_60790</name>
</gene>
<comment type="caution">
    <text evidence="1">The sequence shown here is derived from an EMBL/GenBank/DDBJ whole genome shotgun (WGS) entry which is preliminary data.</text>
</comment>
<evidence type="ECO:0000313" key="1">
    <source>
        <dbReference type="EMBL" id="GGC94914.1"/>
    </source>
</evidence>
<dbReference type="Proteomes" id="UP000637002">
    <property type="component" value="Unassembled WGS sequence"/>
</dbReference>
<evidence type="ECO:0000313" key="2">
    <source>
        <dbReference type="Proteomes" id="UP000637002"/>
    </source>
</evidence>
<proteinExistence type="predicted"/>
<dbReference type="AlphaFoldDB" id="A0A916UYM1"/>
<protein>
    <submittedName>
        <fullName evidence="1">Uncharacterized protein</fullName>
    </submittedName>
</protein>
<sequence>MTAFITVLPLADVMVAEKQFVNLARQAHLDARHETTLLTSIHDL</sequence>
<accession>A0A916UYM1</accession>
<dbReference type="RefSeq" id="WP_280516356.1">
    <property type="nucleotide sequence ID" value="NZ_BMGG01000021.1"/>
</dbReference>
<keyword evidence="2" id="KW-1185">Reference proteome</keyword>
<reference evidence="1" key="1">
    <citation type="journal article" date="2014" name="Int. J. Syst. Evol. Microbiol.">
        <title>Complete genome sequence of Corynebacterium casei LMG S-19264T (=DSM 44701T), isolated from a smear-ripened cheese.</title>
        <authorList>
            <consortium name="US DOE Joint Genome Institute (JGI-PGF)"/>
            <person name="Walter F."/>
            <person name="Albersmeier A."/>
            <person name="Kalinowski J."/>
            <person name="Ruckert C."/>
        </authorList>
    </citation>
    <scope>NUCLEOTIDE SEQUENCE</scope>
    <source>
        <strain evidence="1">CGMCC 1.12919</strain>
    </source>
</reference>
<reference evidence="1" key="2">
    <citation type="submission" date="2020-09" db="EMBL/GenBank/DDBJ databases">
        <authorList>
            <person name="Sun Q."/>
            <person name="Zhou Y."/>
        </authorList>
    </citation>
    <scope>NUCLEOTIDE SEQUENCE</scope>
    <source>
        <strain evidence="1">CGMCC 1.12919</strain>
    </source>
</reference>
<organism evidence="1 2">
    <name type="scientific">Chelatococcus reniformis</name>
    <dbReference type="NCBI Taxonomy" id="1494448"/>
    <lineage>
        <taxon>Bacteria</taxon>
        <taxon>Pseudomonadati</taxon>
        <taxon>Pseudomonadota</taxon>
        <taxon>Alphaproteobacteria</taxon>
        <taxon>Hyphomicrobiales</taxon>
        <taxon>Chelatococcaceae</taxon>
        <taxon>Chelatococcus</taxon>
    </lineage>
</organism>